<keyword evidence="2" id="KW-0413">Isomerase</keyword>
<evidence type="ECO:0000313" key="3">
    <source>
        <dbReference type="Proteomes" id="UP000245168"/>
    </source>
</evidence>
<dbReference type="PANTHER" id="PTHR41252">
    <property type="entry name" value="BLR2505 PROTEIN"/>
    <property type="match status" value="1"/>
</dbReference>
<dbReference type="Proteomes" id="UP000245168">
    <property type="component" value="Unassembled WGS sequence"/>
</dbReference>
<gene>
    <name evidence="2" type="ORF">DDZ18_11080</name>
</gene>
<dbReference type="OrthoDB" id="8451859at2"/>
<comment type="caution">
    <text evidence="2">The sequence shown here is derived from an EMBL/GenBank/DDBJ whole genome shotgun (WGS) entry which is preliminary data.</text>
</comment>
<accession>A0A2U2BSA7</accession>
<name>A0A2U2BSA7_9PROT</name>
<evidence type="ECO:0000259" key="1">
    <source>
        <dbReference type="Pfam" id="PF12680"/>
    </source>
</evidence>
<dbReference type="InterPro" id="IPR032710">
    <property type="entry name" value="NTF2-like_dom_sf"/>
</dbReference>
<reference evidence="3" key="1">
    <citation type="submission" date="2018-05" db="EMBL/GenBank/DDBJ databases">
        <authorList>
            <person name="Liu B.-T."/>
        </authorList>
    </citation>
    <scope>NUCLEOTIDE SEQUENCE [LARGE SCALE GENOMIC DNA]</scope>
    <source>
        <strain evidence="3">WD6-1</strain>
    </source>
</reference>
<protein>
    <submittedName>
        <fullName evidence="2">Ketosteroid isomerase</fullName>
    </submittedName>
</protein>
<dbReference type="SUPFAM" id="SSF54427">
    <property type="entry name" value="NTF2-like"/>
    <property type="match status" value="1"/>
</dbReference>
<feature type="domain" description="SnoaL-like" evidence="1">
    <location>
        <begin position="20"/>
        <end position="128"/>
    </location>
</feature>
<organism evidence="2 3">
    <name type="scientific">Marinicauda salina</name>
    <dbReference type="NCBI Taxonomy" id="2135793"/>
    <lineage>
        <taxon>Bacteria</taxon>
        <taxon>Pseudomonadati</taxon>
        <taxon>Pseudomonadota</taxon>
        <taxon>Alphaproteobacteria</taxon>
        <taxon>Maricaulales</taxon>
        <taxon>Maricaulaceae</taxon>
        <taxon>Marinicauda</taxon>
    </lineage>
</organism>
<dbReference type="GO" id="GO:0016853">
    <property type="term" value="F:isomerase activity"/>
    <property type="evidence" value="ECO:0007669"/>
    <property type="project" value="UniProtKB-KW"/>
</dbReference>
<evidence type="ECO:0000313" key="2">
    <source>
        <dbReference type="EMBL" id="PWE16876.1"/>
    </source>
</evidence>
<proteinExistence type="predicted"/>
<dbReference type="AlphaFoldDB" id="A0A2U2BSA7"/>
<keyword evidence="3" id="KW-1185">Reference proteome</keyword>
<dbReference type="InterPro" id="IPR037401">
    <property type="entry name" value="SnoaL-like"/>
</dbReference>
<sequence>MLAACGDSGGAGEAANLALVQGAYDAFAEGDVEGVTAVMADDIVWNEAENFPYADGNPYVGPDAVVEGVFARLGSEWDYWRLDVEDLLASGETVVARGRYQARHAETAAEINAQFVHFWTIEDGELARFQQYADTAQVQAAMPDGAAGDE</sequence>
<dbReference type="Pfam" id="PF12680">
    <property type="entry name" value="SnoaL_2"/>
    <property type="match status" value="1"/>
</dbReference>
<dbReference type="Gene3D" id="3.10.450.50">
    <property type="match status" value="1"/>
</dbReference>
<dbReference type="PANTHER" id="PTHR41252:SF1">
    <property type="entry name" value="BLR2505 PROTEIN"/>
    <property type="match status" value="1"/>
</dbReference>
<dbReference type="EMBL" id="QEXV01000005">
    <property type="protein sequence ID" value="PWE16876.1"/>
    <property type="molecule type" value="Genomic_DNA"/>
</dbReference>